<dbReference type="InterPro" id="IPR036509">
    <property type="entry name" value="Met_Sox_Rdtase_MsrA_sf"/>
</dbReference>
<dbReference type="SUPFAM" id="SSF55068">
    <property type="entry name" value="Peptide methionine sulfoxide reductase"/>
    <property type="match status" value="1"/>
</dbReference>
<keyword evidence="2 5" id="KW-0560">Oxidoreductase</keyword>
<gene>
    <name evidence="5" type="primary">msrA_6</name>
    <name evidence="5" type="ORF">SDC9_27202</name>
</gene>
<protein>
    <recommendedName>
        <fullName evidence="1">peptide-methionine (S)-S-oxide reductase</fullName>
        <ecNumber evidence="1">1.8.4.11</ecNumber>
    </recommendedName>
</protein>
<dbReference type="GO" id="GO:0033743">
    <property type="term" value="F:peptide-methionine (R)-S-oxide reductase activity"/>
    <property type="evidence" value="ECO:0007669"/>
    <property type="project" value="InterPro"/>
</dbReference>
<dbReference type="Gene3D" id="2.170.150.20">
    <property type="entry name" value="Peptide methionine sulfoxide reductase"/>
    <property type="match status" value="1"/>
</dbReference>
<dbReference type="InterPro" id="IPR011057">
    <property type="entry name" value="Mss4-like_sf"/>
</dbReference>
<dbReference type="NCBIfam" id="NF004042">
    <property type="entry name" value="PRK05550.1"/>
    <property type="match status" value="1"/>
</dbReference>
<organism evidence="5">
    <name type="scientific">bioreactor metagenome</name>
    <dbReference type="NCBI Taxonomy" id="1076179"/>
    <lineage>
        <taxon>unclassified sequences</taxon>
        <taxon>metagenomes</taxon>
        <taxon>ecological metagenomes</taxon>
    </lineage>
</organism>
<evidence type="ECO:0000256" key="1">
    <source>
        <dbReference type="ARBA" id="ARBA00012502"/>
    </source>
</evidence>
<dbReference type="EC" id="1.8.4.11" evidence="1"/>
<keyword evidence="3" id="KW-0511">Multifunctional enzyme</keyword>
<dbReference type="SUPFAM" id="SSF51316">
    <property type="entry name" value="Mss4-like"/>
    <property type="match status" value="1"/>
</dbReference>
<dbReference type="NCBIfam" id="NF004036">
    <property type="entry name" value="PRK05508.1"/>
    <property type="match status" value="1"/>
</dbReference>
<dbReference type="Pfam" id="PF01625">
    <property type="entry name" value="PMSR"/>
    <property type="match status" value="1"/>
</dbReference>
<accession>A0A644UQI0</accession>
<dbReference type="InterPro" id="IPR002569">
    <property type="entry name" value="Met_Sox_Rdtase_MsrA_dom"/>
</dbReference>
<evidence type="ECO:0000313" key="5">
    <source>
        <dbReference type="EMBL" id="MPL81287.1"/>
    </source>
</evidence>
<reference evidence="5" key="1">
    <citation type="submission" date="2019-08" db="EMBL/GenBank/DDBJ databases">
        <authorList>
            <person name="Kucharzyk K."/>
            <person name="Murdoch R.W."/>
            <person name="Higgins S."/>
            <person name="Loffler F."/>
        </authorList>
    </citation>
    <scope>NUCLEOTIDE SEQUENCE</scope>
</reference>
<dbReference type="Gene3D" id="3.30.1060.10">
    <property type="entry name" value="Peptide methionine sulphoxide reductase MsrA"/>
    <property type="match status" value="1"/>
</dbReference>
<dbReference type="EMBL" id="VSSQ01000148">
    <property type="protein sequence ID" value="MPL81287.1"/>
    <property type="molecule type" value="Genomic_DNA"/>
</dbReference>
<evidence type="ECO:0000256" key="2">
    <source>
        <dbReference type="ARBA" id="ARBA00023002"/>
    </source>
</evidence>
<sequence>MTKAMKILSLLLIFIIFSSTMDSQNMKPLTEQEKKIIIHKGTEAPFTGKFYKHEEKGTYICRQCGNPLYNSTSKFDAGCGWPSFDEEIPGAVTRKRDADGIRTEIVCSNCGGHLGHVFLGEKFTSKNTRHCVNSISMEFLPMKRERAIFAGGCFWGVEHLLRSLPGVISVESGYTGGSLSNPTYEEVSSGTSGHAEAVEVIYDASLISYEKLTMQFFEIHDPTQVNRQGPDIGTQYRSEIFYTSEQQKEVAKSLVEKLKAKGYRVATQITKAEKFYPAEKYHQDYYLRKGTQPYCHTYTKRF</sequence>
<dbReference type="InterPro" id="IPR002579">
    <property type="entry name" value="Met_Sox_Rdtase_MsrB_dom"/>
</dbReference>
<name>A0A644UQI0_9ZZZZ</name>
<dbReference type="NCBIfam" id="TIGR00401">
    <property type="entry name" value="msrA"/>
    <property type="match status" value="1"/>
</dbReference>
<dbReference type="HAMAP" id="MF_01401">
    <property type="entry name" value="MsrA"/>
    <property type="match status" value="1"/>
</dbReference>
<dbReference type="AlphaFoldDB" id="A0A644UQI0"/>
<proteinExistence type="inferred from homology"/>
<dbReference type="GO" id="GO:0008113">
    <property type="term" value="F:peptide-methionine (S)-S-oxide reductase activity"/>
    <property type="evidence" value="ECO:0007669"/>
    <property type="project" value="UniProtKB-EC"/>
</dbReference>
<feature type="domain" description="MsrB" evidence="4">
    <location>
        <begin position="22"/>
        <end position="142"/>
    </location>
</feature>
<comment type="caution">
    <text evidence="5">The sequence shown here is derived from an EMBL/GenBank/DDBJ whole genome shotgun (WGS) entry which is preliminary data.</text>
</comment>
<evidence type="ECO:0000259" key="4">
    <source>
        <dbReference type="PROSITE" id="PS51790"/>
    </source>
</evidence>
<dbReference type="PROSITE" id="PS51790">
    <property type="entry name" value="MSRB"/>
    <property type="match status" value="1"/>
</dbReference>
<evidence type="ECO:0000256" key="3">
    <source>
        <dbReference type="ARBA" id="ARBA00023268"/>
    </source>
</evidence>
<dbReference type="PANTHER" id="PTHR43774:SF1">
    <property type="entry name" value="PEPTIDE METHIONINE SULFOXIDE REDUCTASE MSRA 2"/>
    <property type="match status" value="1"/>
</dbReference>
<dbReference type="Pfam" id="PF01641">
    <property type="entry name" value="SelR"/>
    <property type="match status" value="1"/>
</dbReference>
<dbReference type="PANTHER" id="PTHR43774">
    <property type="entry name" value="PEPTIDE METHIONINE SULFOXIDE REDUCTASE"/>
    <property type="match status" value="1"/>
</dbReference>